<dbReference type="HAMAP" id="MF_00060">
    <property type="entry name" value="SurE"/>
    <property type="match status" value="1"/>
</dbReference>
<comment type="similarity">
    <text evidence="2 7">Belongs to the SurE nucleotidase family.</text>
</comment>
<comment type="cofactor">
    <cofactor evidence="7">
        <name>a divalent metal cation</name>
        <dbReference type="ChEBI" id="CHEBI:60240"/>
    </cofactor>
    <text evidence="7">Binds 1 divalent metal cation per subunit.</text>
</comment>
<dbReference type="InterPro" id="IPR002828">
    <property type="entry name" value="SurE-like_Pase/nucleotidase"/>
</dbReference>
<accession>A0ABQ2G1G0</accession>
<dbReference type="Gene3D" id="3.40.1210.10">
    <property type="entry name" value="Survival protein SurE-like phosphatase/nucleotidase"/>
    <property type="match status" value="1"/>
</dbReference>
<dbReference type="Proteomes" id="UP000639973">
    <property type="component" value="Unassembled WGS sequence"/>
</dbReference>
<dbReference type="PANTHER" id="PTHR30457">
    <property type="entry name" value="5'-NUCLEOTIDASE SURE"/>
    <property type="match status" value="1"/>
</dbReference>
<dbReference type="SUPFAM" id="SSF64167">
    <property type="entry name" value="SurE-like"/>
    <property type="match status" value="1"/>
</dbReference>
<sequence>MVHAPALMGAGAFAVWLAPILPTHRQVEHQGGQVAVGRACCLQHQLPVRRRRASLLDMSQPSAARPRILVSNDDGIFSPGIKALGLAMAEFADVTVVAPDVEQSAVGHGITIRRPLRFKHTASAGFGDVPAYRVDGTPADCVVLGVHLLGRPDLVVSGINLGPNLGDDLTHSGTVAAAIEGLSLGLPSIAFSQQSGPDGEYDFSAGAAYAARLARQVLQHGLPPRTLLNVNFPSRVAGGVRVTAVGHHRWEDSVVTRQDPEGRDYHWVAGVSRADDAHDEGTDYGAVQRGLISVTPVRLDLTARDLMDQVGGYLPEV</sequence>
<comment type="catalytic activity">
    <reaction evidence="1 7">
        <text>a ribonucleoside 5'-phosphate + H2O = a ribonucleoside + phosphate</text>
        <dbReference type="Rhea" id="RHEA:12484"/>
        <dbReference type="ChEBI" id="CHEBI:15377"/>
        <dbReference type="ChEBI" id="CHEBI:18254"/>
        <dbReference type="ChEBI" id="CHEBI:43474"/>
        <dbReference type="ChEBI" id="CHEBI:58043"/>
        <dbReference type="EC" id="3.1.3.5"/>
    </reaction>
</comment>
<proteinExistence type="inferred from homology"/>
<feature type="binding site" evidence="7">
    <location>
        <position position="160"/>
    </location>
    <ligand>
        <name>a divalent metal cation</name>
        <dbReference type="ChEBI" id="CHEBI:60240"/>
    </ligand>
</feature>
<dbReference type="EC" id="3.1.3.5" evidence="7"/>
<dbReference type="EMBL" id="BMOL01000002">
    <property type="protein sequence ID" value="GGL70567.1"/>
    <property type="molecule type" value="Genomic_DNA"/>
</dbReference>
<dbReference type="NCBIfam" id="NF001490">
    <property type="entry name" value="PRK00346.1-4"/>
    <property type="match status" value="1"/>
</dbReference>
<feature type="domain" description="Survival protein SurE-like phosphatase/nucleotidase" evidence="8">
    <location>
        <begin position="68"/>
        <end position="251"/>
    </location>
</feature>
<evidence type="ECO:0000313" key="9">
    <source>
        <dbReference type="EMBL" id="GGL70567.1"/>
    </source>
</evidence>
<keyword evidence="5 7" id="KW-0547">Nucleotide-binding</keyword>
<dbReference type="PANTHER" id="PTHR30457:SF12">
    <property type="entry name" value="5'_3'-NUCLEOTIDASE SURE"/>
    <property type="match status" value="1"/>
</dbReference>
<dbReference type="InterPro" id="IPR030048">
    <property type="entry name" value="SurE"/>
</dbReference>
<evidence type="ECO:0000256" key="3">
    <source>
        <dbReference type="ARBA" id="ARBA00022490"/>
    </source>
</evidence>
<keyword evidence="6 7" id="KW-0378">Hydrolase</keyword>
<feature type="binding site" evidence="7">
    <location>
        <position position="74"/>
    </location>
    <ligand>
        <name>a divalent metal cation</name>
        <dbReference type="ChEBI" id="CHEBI:60240"/>
    </ligand>
</feature>
<evidence type="ECO:0000256" key="1">
    <source>
        <dbReference type="ARBA" id="ARBA00000815"/>
    </source>
</evidence>
<organism evidence="9 10">
    <name type="scientific">Deinococcus aerolatus</name>
    <dbReference type="NCBI Taxonomy" id="522487"/>
    <lineage>
        <taxon>Bacteria</taxon>
        <taxon>Thermotogati</taxon>
        <taxon>Deinococcota</taxon>
        <taxon>Deinococci</taxon>
        <taxon>Deinococcales</taxon>
        <taxon>Deinococcaceae</taxon>
        <taxon>Deinococcus</taxon>
    </lineage>
</organism>
<keyword evidence="10" id="KW-1185">Reference proteome</keyword>
<dbReference type="InterPro" id="IPR036523">
    <property type="entry name" value="SurE-like_sf"/>
</dbReference>
<evidence type="ECO:0000256" key="5">
    <source>
        <dbReference type="ARBA" id="ARBA00022741"/>
    </source>
</evidence>
<evidence type="ECO:0000256" key="6">
    <source>
        <dbReference type="ARBA" id="ARBA00022801"/>
    </source>
</evidence>
<evidence type="ECO:0000256" key="4">
    <source>
        <dbReference type="ARBA" id="ARBA00022723"/>
    </source>
</evidence>
<dbReference type="Pfam" id="PF01975">
    <property type="entry name" value="SurE"/>
    <property type="match status" value="1"/>
</dbReference>
<evidence type="ECO:0000256" key="2">
    <source>
        <dbReference type="ARBA" id="ARBA00011062"/>
    </source>
</evidence>
<name>A0ABQ2G1G0_9DEIO</name>
<keyword evidence="3 7" id="KW-0963">Cytoplasm</keyword>
<evidence type="ECO:0000259" key="8">
    <source>
        <dbReference type="Pfam" id="PF01975"/>
    </source>
</evidence>
<comment type="subcellular location">
    <subcellularLocation>
        <location evidence="7">Cytoplasm</location>
    </subcellularLocation>
</comment>
<gene>
    <name evidence="7 9" type="primary">surE</name>
    <name evidence="9" type="ORF">GCM10010840_05870</name>
</gene>
<feature type="binding site" evidence="7">
    <location>
        <position position="73"/>
    </location>
    <ligand>
        <name>a divalent metal cation</name>
        <dbReference type="ChEBI" id="CHEBI:60240"/>
    </ligand>
</feature>
<comment type="caution">
    <text evidence="9">The sequence shown here is derived from an EMBL/GenBank/DDBJ whole genome shotgun (WGS) entry which is preliminary data.</text>
</comment>
<keyword evidence="4 7" id="KW-0479">Metal-binding</keyword>
<evidence type="ECO:0000313" key="10">
    <source>
        <dbReference type="Proteomes" id="UP000639973"/>
    </source>
</evidence>
<comment type="function">
    <text evidence="7">Nucleotidase that shows phosphatase activity on nucleoside 5'-monophosphates.</text>
</comment>
<evidence type="ECO:0000256" key="7">
    <source>
        <dbReference type="HAMAP-Rule" id="MF_00060"/>
    </source>
</evidence>
<feature type="binding site" evidence="7">
    <location>
        <position position="104"/>
    </location>
    <ligand>
        <name>a divalent metal cation</name>
        <dbReference type="ChEBI" id="CHEBI:60240"/>
    </ligand>
</feature>
<reference evidence="10" key="1">
    <citation type="journal article" date="2019" name="Int. J. Syst. Evol. Microbiol.">
        <title>The Global Catalogue of Microorganisms (GCM) 10K type strain sequencing project: providing services to taxonomists for standard genome sequencing and annotation.</title>
        <authorList>
            <consortium name="The Broad Institute Genomics Platform"/>
            <consortium name="The Broad Institute Genome Sequencing Center for Infectious Disease"/>
            <person name="Wu L."/>
            <person name="Ma J."/>
        </authorList>
    </citation>
    <scope>NUCLEOTIDE SEQUENCE [LARGE SCALE GENOMIC DNA]</scope>
    <source>
        <strain evidence="10">JCM 15442</strain>
    </source>
</reference>
<dbReference type="NCBIfam" id="TIGR00087">
    <property type="entry name" value="surE"/>
    <property type="match status" value="1"/>
</dbReference>
<protein>
    <recommendedName>
        <fullName evidence="7">5'-nucleotidase SurE</fullName>
        <ecNumber evidence="7">3.1.3.5</ecNumber>
    </recommendedName>
    <alternativeName>
        <fullName evidence="7">Nucleoside 5'-monophosphate phosphohydrolase</fullName>
    </alternativeName>
</protein>